<comment type="caution">
    <text evidence="2">The sequence shown here is derived from an EMBL/GenBank/DDBJ whole genome shotgun (WGS) entry which is preliminary data.</text>
</comment>
<reference evidence="2 3" key="1">
    <citation type="submission" date="2020-08" db="EMBL/GenBank/DDBJ databases">
        <title>Genomic Encyclopedia of Type Strains, Phase IV (KMG-IV): sequencing the most valuable type-strain genomes for metagenomic binning, comparative biology and taxonomic classification.</title>
        <authorList>
            <person name="Goeker M."/>
        </authorList>
    </citation>
    <scope>NUCLEOTIDE SEQUENCE [LARGE SCALE GENOMIC DNA]</scope>
    <source>
        <strain evidence="2 3">DSM 23960</strain>
    </source>
</reference>
<organism evidence="2 3">
    <name type="scientific">Brevundimonas lenta</name>
    <dbReference type="NCBI Taxonomy" id="424796"/>
    <lineage>
        <taxon>Bacteria</taxon>
        <taxon>Pseudomonadati</taxon>
        <taxon>Pseudomonadota</taxon>
        <taxon>Alphaproteobacteria</taxon>
        <taxon>Caulobacterales</taxon>
        <taxon>Caulobacteraceae</taxon>
        <taxon>Brevundimonas</taxon>
    </lineage>
</organism>
<dbReference type="Proteomes" id="UP000529946">
    <property type="component" value="Unassembled WGS sequence"/>
</dbReference>
<dbReference type="EMBL" id="JACIDM010000002">
    <property type="protein sequence ID" value="MBB4082907.1"/>
    <property type="molecule type" value="Genomic_DNA"/>
</dbReference>
<dbReference type="AlphaFoldDB" id="A0A7W6NQ69"/>
<protein>
    <submittedName>
        <fullName evidence="2">Uncharacterized protein</fullName>
    </submittedName>
</protein>
<keyword evidence="3" id="KW-1185">Reference proteome</keyword>
<evidence type="ECO:0000256" key="1">
    <source>
        <dbReference type="SAM" id="SignalP"/>
    </source>
</evidence>
<proteinExistence type="predicted"/>
<accession>A0A7W6NQ69</accession>
<evidence type="ECO:0000313" key="3">
    <source>
        <dbReference type="Proteomes" id="UP000529946"/>
    </source>
</evidence>
<name>A0A7W6NQ69_9CAUL</name>
<feature type="signal peptide" evidence="1">
    <location>
        <begin position="1"/>
        <end position="32"/>
    </location>
</feature>
<evidence type="ECO:0000313" key="2">
    <source>
        <dbReference type="EMBL" id="MBB4082907.1"/>
    </source>
</evidence>
<feature type="chain" id="PRO_5030886374" evidence="1">
    <location>
        <begin position="33"/>
        <end position="152"/>
    </location>
</feature>
<keyword evidence="1" id="KW-0732">Signal</keyword>
<sequence length="152" mass="16263">MTGSEMNAPIRKIAALSVLVAGTLGLTACAGAFDPETDATSPLAPRVQEMVDSHREFPRWEQFPRQLEPEPEPVAIAANVNTLRVSSGALAGEASRIDWQTSGDAAAFAESTRARVSAVEVARPTAETAAEIEAFARRARERGRAPPPIDRR</sequence>
<dbReference type="RefSeq" id="WP_246328826.1">
    <property type="nucleotide sequence ID" value="NZ_BAAAER010000001.1"/>
</dbReference>
<gene>
    <name evidence="2" type="ORF">GGR12_001773</name>
</gene>